<reference evidence="2" key="1">
    <citation type="submission" date="2018-01" db="EMBL/GenBank/DDBJ databases">
        <title>An insight into the sialome of Amazonian anophelines.</title>
        <authorList>
            <person name="Ribeiro J.M."/>
            <person name="Scarpassa V."/>
            <person name="Calvo E."/>
        </authorList>
    </citation>
    <scope>NUCLEOTIDE SEQUENCE</scope>
    <source>
        <tissue evidence="2">Salivary glands</tissue>
    </source>
</reference>
<name>A0A2M4B302_9DIPT</name>
<evidence type="ECO:0000256" key="1">
    <source>
        <dbReference type="SAM" id="SignalP"/>
    </source>
</evidence>
<dbReference type="EMBL" id="GGFK01014049">
    <property type="protein sequence ID" value="MBW47370.1"/>
    <property type="molecule type" value="Transcribed_RNA"/>
</dbReference>
<feature type="chain" id="PRO_5014695133" evidence="1">
    <location>
        <begin position="32"/>
        <end position="119"/>
    </location>
</feature>
<proteinExistence type="predicted"/>
<accession>A0A2M4B302</accession>
<evidence type="ECO:0000313" key="2">
    <source>
        <dbReference type="EMBL" id="MBW47370.1"/>
    </source>
</evidence>
<dbReference type="AlphaFoldDB" id="A0A2M4B302"/>
<sequence length="119" mass="12757">MHGRKRAKTLRGHGTIRFVVFWCASSRASSADVVVALHGLLFFSRPALPVVGCSRSGLVTANREGTLLSLSGSQFPREGTLSDMAFVFARTPGASRHAAVCRSVSSPVISSFVTKVFQF</sequence>
<feature type="signal peptide" evidence="1">
    <location>
        <begin position="1"/>
        <end position="31"/>
    </location>
</feature>
<keyword evidence="1" id="KW-0732">Signal</keyword>
<protein>
    <submittedName>
        <fullName evidence="2">Putative secreted protein</fullName>
    </submittedName>
</protein>
<organism evidence="2">
    <name type="scientific">Anopheles triannulatus</name>
    <dbReference type="NCBI Taxonomy" id="58253"/>
    <lineage>
        <taxon>Eukaryota</taxon>
        <taxon>Metazoa</taxon>
        <taxon>Ecdysozoa</taxon>
        <taxon>Arthropoda</taxon>
        <taxon>Hexapoda</taxon>
        <taxon>Insecta</taxon>
        <taxon>Pterygota</taxon>
        <taxon>Neoptera</taxon>
        <taxon>Endopterygota</taxon>
        <taxon>Diptera</taxon>
        <taxon>Nematocera</taxon>
        <taxon>Culicoidea</taxon>
        <taxon>Culicidae</taxon>
        <taxon>Anophelinae</taxon>
        <taxon>Anopheles</taxon>
    </lineage>
</organism>